<proteinExistence type="predicted"/>
<name>A0A914ZLH9_PARUN</name>
<dbReference type="AlphaFoldDB" id="A0A914ZLH9"/>
<accession>A0A914ZLH9</accession>
<dbReference type="Proteomes" id="UP000887569">
    <property type="component" value="Unplaced"/>
</dbReference>
<evidence type="ECO:0000313" key="2">
    <source>
        <dbReference type="Proteomes" id="UP000887569"/>
    </source>
</evidence>
<reference evidence="3" key="1">
    <citation type="submission" date="2022-11" db="UniProtKB">
        <authorList>
            <consortium name="WormBaseParasite"/>
        </authorList>
    </citation>
    <scope>IDENTIFICATION</scope>
</reference>
<evidence type="ECO:0000313" key="3">
    <source>
        <dbReference type="WBParaSite" id="PgB07_g084_t02"/>
    </source>
</evidence>
<keyword evidence="2" id="KW-1185">Reference proteome</keyword>
<protein>
    <submittedName>
        <fullName evidence="3">Uncharacterized protein</fullName>
    </submittedName>
</protein>
<organism evidence="2 3">
    <name type="scientific">Parascaris univalens</name>
    <name type="common">Nematode worm</name>
    <dbReference type="NCBI Taxonomy" id="6257"/>
    <lineage>
        <taxon>Eukaryota</taxon>
        <taxon>Metazoa</taxon>
        <taxon>Ecdysozoa</taxon>
        <taxon>Nematoda</taxon>
        <taxon>Chromadorea</taxon>
        <taxon>Rhabditida</taxon>
        <taxon>Spirurina</taxon>
        <taxon>Ascaridomorpha</taxon>
        <taxon>Ascaridoidea</taxon>
        <taxon>Ascarididae</taxon>
        <taxon>Parascaris</taxon>
    </lineage>
</organism>
<feature type="compositionally biased region" description="Polar residues" evidence="1">
    <location>
        <begin position="473"/>
        <end position="532"/>
    </location>
</feature>
<feature type="region of interest" description="Disordered" evidence="1">
    <location>
        <begin position="452"/>
        <end position="540"/>
    </location>
</feature>
<sequence>GEMKLFPEVVYVLFFPMVFEVIAEDLQKPIETVTQSTDETARPENEKQKASDVGTSILVANLTGNFEKVNENLNEILRCCKDHCDVAERRANPMNCKQPQEQLHPLNLPPKLAFRSSHPQVVETGPPEMPPKVPSTAKKVLVMLLPVRRCVYCPCIRTNCPLVPIGRCPCQAGTSSLLPCPILNPRPSASYYSISPSSDDGSMGASSIHSPNVAYSVSSLPQLVKALRAHRHASVGGHQNNGGLSRFLAFPGSGMDYQSGEHEHIRQRRNSDIAELLELGQPIAIEVSENDTATLQELASLGFIDGSTATDGGGCGALLSQQPQSEHLPLPSGSSDANIVKMPPALFSADIDAAASANQIQSLYEQSRSTFESPSNYILPHTGMSLPAFSSPWEGQHQMGQPFSARSNLATFALPLPHQQSNMPITNALPNRPPNQPNQLYQAIEDNLPPTWSHYQPRHFSRPIQPNPPVSWTLGQQGYLTQPSPPEGSSNAGHSQLNPPWSQNQSAQSSLHWQPSSTQQYGNSVLSNQQSRPPLRGDSEYQVSVDRDHIYRSHASNARRNCYTSLTTATACVMIITTIARNLLERQH</sequence>
<evidence type="ECO:0000256" key="1">
    <source>
        <dbReference type="SAM" id="MobiDB-lite"/>
    </source>
</evidence>
<dbReference type="WBParaSite" id="PgB07_g084_t02">
    <property type="protein sequence ID" value="PgB07_g084_t02"/>
    <property type="gene ID" value="PgB07_g084"/>
</dbReference>